<dbReference type="OrthoDB" id="7951357at2"/>
<name>S9QW13_9RHOB</name>
<dbReference type="PATRIC" id="fig|1123069.3.peg.2571"/>
<evidence type="ECO:0000313" key="3">
    <source>
        <dbReference type="Proteomes" id="UP000015346"/>
    </source>
</evidence>
<keyword evidence="3" id="KW-1185">Reference proteome</keyword>
<protein>
    <recommendedName>
        <fullName evidence="4">Excalibur calcium-binding domain-containing protein</fullName>
    </recommendedName>
</protein>
<evidence type="ECO:0008006" key="4">
    <source>
        <dbReference type="Google" id="ProtNLM"/>
    </source>
</evidence>
<dbReference type="STRING" id="1123069.ruthe_02595"/>
<dbReference type="Proteomes" id="UP000015346">
    <property type="component" value="Unassembled WGS sequence"/>
</dbReference>
<reference evidence="2 3" key="1">
    <citation type="journal article" date="2013" name="Stand. Genomic Sci.">
        <title>Genome sequence of the reddish-pigmented Rubellimicrobium thermophilum type strain (DSM 16684(T)), a member of the Roseobacter clade.</title>
        <authorList>
            <person name="Fiebig A."/>
            <person name="Riedel T."/>
            <person name="Gronow S."/>
            <person name="Petersen J."/>
            <person name="Klenk H.P."/>
            <person name="Goker M."/>
        </authorList>
    </citation>
    <scope>NUCLEOTIDE SEQUENCE [LARGE SCALE GENOMIC DNA]</scope>
    <source>
        <strain evidence="2 3">DSM 16684</strain>
    </source>
</reference>
<accession>S9QW13</accession>
<feature type="signal peptide" evidence="1">
    <location>
        <begin position="1"/>
        <end position="19"/>
    </location>
</feature>
<comment type="caution">
    <text evidence="2">The sequence shown here is derived from an EMBL/GenBank/DDBJ whole genome shotgun (WGS) entry which is preliminary data.</text>
</comment>
<sequence>MRAILAIGLSGGVLLSACAQPIPDSGAGVGFGDYAQYELERARREAALTGAPAGGLAPLSMPAATYPVTAGPAAYGPAYNPAPVGASGSFGMATGSGSVTSADLAAAGIGTGGAVLPATSPAIPAAGWPAASAPAVTTASAPAAAPTTEPAWNPQADPLRDSGLEARPSNAAPVIVPGAAATAPAVPTGPNIVEYALSTTNQRGEPLYSRFIFSTQARMQRNCADYASADDAQRDFLARGGPRRDPRGLDPDGDGFACAWDPAPFRAAVRG</sequence>
<proteinExistence type="predicted"/>
<gene>
    <name evidence="2" type="ORF">ruthe_02595</name>
</gene>
<dbReference type="PROSITE" id="PS51257">
    <property type="entry name" value="PROKAR_LIPOPROTEIN"/>
    <property type="match status" value="1"/>
</dbReference>
<dbReference type="HOGENOM" id="CLU_095304_0_0_5"/>
<dbReference type="AlphaFoldDB" id="S9QW13"/>
<keyword evidence="1" id="KW-0732">Signal</keyword>
<evidence type="ECO:0000256" key="1">
    <source>
        <dbReference type="SAM" id="SignalP"/>
    </source>
</evidence>
<dbReference type="EMBL" id="AOLV01000029">
    <property type="protein sequence ID" value="EPX83798.1"/>
    <property type="molecule type" value="Genomic_DNA"/>
</dbReference>
<evidence type="ECO:0000313" key="2">
    <source>
        <dbReference type="EMBL" id="EPX83798.1"/>
    </source>
</evidence>
<organism evidence="2 3">
    <name type="scientific">Rubellimicrobium thermophilum DSM 16684</name>
    <dbReference type="NCBI Taxonomy" id="1123069"/>
    <lineage>
        <taxon>Bacteria</taxon>
        <taxon>Pseudomonadati</taxon>
        <taxon>Pseudomonadota</taxon>
        <taxon>Alphaproteobacteria</taxon>
        <taxon>Rhodobacterales</taxon>
        <taxon>Roseobacteraceae</taxon>
        <taxon>Rubellimicrobium</taxon>
    </lineage>
</organism>
<feature type="chain" id="PRO_5004555403" description="Excalibur calcium-binding domain-containing protein" evidence="1">
    <location>
        <begin position="20"/>
        <end position="271"/>
    </location>
</feature>
<dbReference type="RefSeq" id="WP_021098671.1">
    <property type="nucleotide sequence ID" value="NZ_KE557323.1"/>
</dbReference>